<protein>
    <submittedName>
        <fullName evidence="1">Domain of uncharacterized function (DUF2383)</fullName>
    </submittedName>
</protein>
<organism evidence="1 2">
    <name type="scientific">Sphingobacterium multivorum</name>
    <dbReference type="NCBI Taxonomy" id="28454"/>
    <lineage>
        <taxon>Bacteria</taxon>
        <taxon>Pseudomonadati</taxon>
        <taxon>Bacteroidota</taxon>
        <taxon>Sphingobacteriia</taxon>
        <taxon>Sphingobacteriales</taxon>
        <taxon>Sphingobacteriaceae</taxon>
        <taxon>Sphingobacterium</taxon>
    </lineage>
</organism>
<evidence type="ECO:0000313" key="1">
    <source>
        <dbReference type="EMBL" id="SPZ92698.1"/>
    </source>
</evidence>
<gene>
    <name evidence="1" type="ORF">NCTC11343_04686</name>
</gene>
<dbReference type="InterPro" id="IPR019052">
    <property type="entry name" value="DUF2383"/>
</dbReference>
<dbReference type="InterPro" id="IPR012347">
    <property type="entry name" value="Ferritin-like"/>
</dbReference>
<dbReference type="Proteomes" id="UP000251241">
    <property type="component" value="Unassembled WGS sequence"/>
</dbReference>
<dbReference type="Gene3D" id="1.20.1260.10">
    <property type="match status" value="1"/>
</dbReference>
<dbReference type="AlphaFoldDB" id="A0A2X2JFN9"/>
<accession>A0A2X2JFN9</accession>
<dbReference type="Pfam" id="PF09537">
    <property type="entry name" value="DUF2383"/>
    <property type="match status" value="1"/>
</dbReference>
<dbReference type="InterPro" id="IPR011971">
    <property type="entry name" value="CHP02284"/>
</dbReference>
<dbReference type="EMBL" id="UAUU01000011">
    <property type="protein sequence ID" value="SPZ92698.1"/>
    <property type="molecule type" value="Genomic_DNA"/>
</dbReference>
<reference evidence="1 2" key="1">
    <citation type="submission" date="2018-06" db="EMBL/GenBank/DDBJ databases">
        <authorList>
            <consortium name="Pathogen Informatics"/>
            <person name="Doyle S."/>
        </authorList>
    </citation>
    <scope>NUCLEOTIDE SEQUENCE [LARGE SCALE GENOMIC DNA]</scope>
    <source>
        <strain evidence="1 2">NCTC11343</strain>
    </source>
</reference>
<evidence type="ECO:0000313" key="2">
    <source>
        <dbReference type="Proteomes" id="UP000251241"/>
    </source>
</evidence>
<name>A0A2X2JFN9_SPHMU</name>
<dbReference type="RefSeq" id="WP_088162370.1">
    <property type="nucleotide sequence ID" value="NZ_CP069793.1"/>
</dbReference>
<proteinExistence type="predicted"/>
<dbReference type="GeneID" id="97179602"/>
<dbReference type="NCBIfam" id="TIGR02284">
    <property type="entry name" value="PA2169 family four-helix-bundle protein"/>
    <property type="match status" value="1"/>
</dbReference>
<sequence length="151" mass="17018">MKSNQNDPNILNDLIKINNDRIEGYELAIDLANEQGEGAREAVFRKMIGQSEKFIAELSPLVELAGQYATDRTKLSGELFRLWMVIKSKLSGGNMQDLLEHCERGEAAFREVYDKALAEENKLSIGAKNLIQIQLSQQREAHENIKILCGI</sequence>